<dbReference type="EMBL" id="ML120481">
    <property type="protein sequence ID" value="RPA92066.1"/>
    <property type="molecule type" value="Genomic_DNA"/>
</dbReference>
<feature type="domain" description="DUF7580" evidence="2">
    <location>
        <begin position="376"/>
        <end position="506"/>
    </location>
</feature>
<dbReference type="InterPro" id="IPR056002">
    <property type="entry name" value="DUF7580"/>
</dbReference>
<accession>A0A3N4J1N8</accession>
<dbReference type="Proteomes" id="UP000276215">
    <property type="component" value="Unassembled WGS sequence"/>
</dbReference>
<dbReference type="Pfam" id="PF24476">
    <property type="entry name" value="DUF7580"/>
    <property type="match status" value="1"/>
</dbReference>
<sequence length="576" mass="64226">MSTIELAESVLQNFMGVETFLNSYQGLDRIARGLKRRILALKTNFTLEVGCLLSRNNNGKGIFSQVASESDGVIKSIRNDHLFEDDIKFKLGHYYGPLQGYMNGAEQALEDIIGILEELARDNSGEDGAPETLGPVVAKFGIISILGLCLWHLVAIFLASGYPEVPIKTEIESEKPVSVNLKLRGSPREPELEELLVELKENVDFVSKLRQLTYDPTRPGSRPFKTSSIPSPPASEPLNNSEKSKSKQKRVILNTLYNVLSEDLVCRCHFVHLCLCSVPAAHSNHVSSSRKPMDPGLICSFFITLDLKNSMDTYAGEDPLYLTASRRGFGNTSVMPPTPRLTPSPTGYSTSCSKIITSPPGFRHHLVHSAPPPLEFLLESTKPPSCSPKTYTPSNPPTLQPILTLREILVSHFEGKSKIELEDRFFLAAKLGQWVLQHHDTPWLRDLDANEIRFFTRCESDSKYGNWTPYISTSFKELSYGYGQPNKEFYALGLVLLELGLEKPLVYVRGGGKDEARILRVGTRDLSKTLGRTYKSVVEKLLEKGKSGDSIDEKLISELENDMKFIKAKALDFLPE</sequence>
<evidence type="ECO:0000313" key="4">
    <source>
        <dbReference type="Proteomes" id="UP000276215"/>
    </source>
</evidence>
<protein>
    <recommendedName>
        <fullName evidence="2">DUF7580 domain-containing protein</fullName>
    </recommendedName>
</protein>
<organism evidence="3 4">
    <name type="scientific">Choiromyces venosus 120613-1</name>
    <dbReference type="NCBI Taxonomy" id="1336337"/>
    <lineage>
        <taxon>Eukaryota</taxon>
        <taxon>Fungi</taxon>
        <taxon>Dikarya</taxon>
        <taxon>Ascomycota</taxon>
        <taxon>Pezizomycotina</taxon>
        <taxon>Pezizomycetes</taxon>
        <taxon>Pezizales</taxon>
        <taxon>Tuberaceae</taxon>
        <taxon>Choiromyces</taxon>
    </lineage>
</organism>
<keyword evidence="4" id="KW-1185">Reference proteome</keyword>
<evidence type="ECO:0000256" key="1">
    <source>
        <dbReference type="SAM" id="MobiDB-lite"/>
    </source>
</evidence>
<evidence type="ECO:0000313" key="3">
    <source>
        <dbReference type="EMBL" id="RPA92066.1"/>
    </source>
</evidence>
<name>A0A3N4J1N8_9PEZI</name>
<dbReference type="OrthoDB" id="10571973at2759"/>
<feature type="region of interest" description="Disordered" evidence="1">
    <location>
        <begin position="214"/>
        <end position="246"/>
    </location>
</feature>
<dbReference type="AlphaFoldDB" id="A0A3N4J1N8"/>
<evidence type="ECO:0000259" key="2">
    <source>
        <dbReference type="Pfam" id="PF24476"/>
    </source>
</evidence>
<gene>
    <name evidence="3" type="ORF">L873DRAFT_1838521</name>
</gene>
<proteinExistence type="predicted"/>
<reference evidence="3 4" key="1">
    <citation type="journal article" date="2018" name="Nat. Ecol. Evol.">
        <title>Pezizomycetes genomes reveal the molecular basis of ectomycorrhizal truffle lifestyle.</title>
        <authorList>
            <person name="Murat C."/>
            <person name="Payen T."/>
            <person name="Noel B."/>
            <person name="Kuo A."/>
            <person name="Morin E."/>
            <person name="Chen J."/>
            <person name="Kohler A."/>
            <person name="Krizsan K."/>
            <person name="Balestrini R."/>
            <person name="Da Silva C."/>
            <person name="Montanini B."/>
            <person name="Hainaut M."/>
            <person name="Levati E."/>
            <person name="Barry K.W."/>
            <person name="Belfiori B."/>
            <person name="Cichocki N."/>
            <person name="Clum A."/>
            <person name="Dockter R.B."/>
            <person name="Fauchery L."/>
            <person name="Guy J."/>
            <person name="Iotti M."/>
            <person name="Le Tacon F."/>
            <person name="Lindquist E.A."/>
            <person name="Lipzen A."/>
            <person name="Malagnac F."/>
            <person name="Mello A."/>
            <person name="Molinier V."/>
            <person name="Miyauchi S."/>
            <person name="Poulain J."/>
            <person name="Riccioni C."/>
            <person name="Rubini A."/>
            <person name="Sitrit Y."/>
            <person name="Splivallo R."/>
            <person name="Traeger S."/>
            <person name="Wang M."/>
            <person name="Zifcakova L."/>
            <person name="Wipf D."/>
            <person name="Zambonelli A."/>
            <person name="Paolocci F."/>
            <person name="Nowrousian M."/>
            <person name="Ottonello S."/>
            <person name="Baldrian P."/>
            <person name="Spatafora J.W."/>
            <person name="Henrissat B."/>
            <person name="Nagy L.G."/>
            <person name="Aury J.M."/>
            <person name="Wincker P."/>
            <person name="Grigoriev I.V."/>
            <person name="Bonfante P."/>
            <person name="Martin F.M."/>
        </authorList>
    </citation>
    <scope>NUCLEOTIDE SEQUENCE [LARGE SCALE GENOMIC DNA]</scope>
    <source>
        <strain evidence="3 4">120613-1</strain>
    </source>
</reference>